<dbReference type="PANTHER" id="PTHR24260:SF136">
    <property type="entry name" value="GH08193P-RELATED"/>
    <property type="match status" value="1"/>
</dbReference>
<dbReference type="RefSeq" id="WP_165033178.1">
    <property type="nucleotide sequence ID" value="NZ_JAAKZF010000067.1"/>
</dbReference>
<organism evidence="5 6">
    <name type="scientific">Allomesorhizobium camelthorni</name>
    <dbReference type="NCBI Taxonomy" id="475069"/>
    <lineage>
        <taxon>Bacteria</taxon>
        <taxon>Pseudomonadati</taxon>
        <taxon>Pseudomonadota</taxon>
        <taxon>Alphaproteobacteria</taxon>
        <taxon>Hyphomicrobiales</taxon>
        <taxon>Phyllobacteriaceae</taxon>
        <taxon>Allomesorhizobium</taxon>
    </lineage>
</organism>
<dbReference type="Pfam" id="PF01738">
    <property type="entry name" value="DLH"/>
    <property type="match status" value="1"/>
</dbReference>
<dbReference type="PROSITE" id="PS50240">
    <property type="entry name" value="TRYPSIN_DOM"/>
    <property type="match status" value="1"/>
</dbReference>
<name>A0A6G4WL96_9HYPH</name>
<keyword evidence="1" id="KW-1015">Disulfide bond</keyword>
<protein>
    <submittedName>
        <fullName evidence="5">Trypsin-like serine protease</fullName>
    </submittedName>
</protein>
<dbReference type="Pfam" id="PF00089">
    <property type="entry name" value="Trypsin"/>
    <property type="match status" value="1"/>
</dbReference>
<dbReference type="PROSITE" id="PS00135">
    <property type="entry name" value="TRYPSIN_SER"/>
    <property type="match status" value="1"/>
</dbReference>
<dbReference type="GO" id="GO:0004252">
    <property type="term" value="F:serine-type endopeptidase activity"/>
    <property type="evidence" value="ECO:0007669"/>
    <property type="project" value="InterPro"/>
</dbReference>
<feature type="region of interest" description="Disordered" evidence="3">
    <location>
        <begin position="154"/>
        <end position="180"/>
    </location>
</feature>
<dbReference type="EMBL" id="JAAKZF010000067">
    <property type="protein sequence ID" value="NGO54847.1"/>
    <property type="molecule type" value="Genomic_DNA"/>
</dbReference>
<keyword evidence="6" id="KW-1185">Reference proteome</keyword>
<dbReference type="PANTHER" id="PTHR24260">
    <property type="match status" value="1"/>
</dbReference>
<evidence type="ECO:0000313" key="6">
    <source>
        <dbReference type="Proteomes" id="UP001642900"/>
    </source>
</evidence>
<dbReference type="InterPro" id="IPR001254">
    <property type="entry name" value="Trypsin_dom"/>
</dbReference>
<comment type="caution">
    <text evidence="5">The sequence shown here is derived from an EMBL/GenBank/DDBJ whole genome shotgun (WGS) entry which is preliminary data.</text>
</comment>
<dbReference type="AlphaFoldDB" id="A0A6G4WL96"/>
<reference evidence="5 6" key="1">
    <citation type="submission" date="2020-02" db="EMBL/GenBank/DDBJ databases">
        <title>Genome sequence of strain CCNWXJ40-4.</title>
        <authorList>
            <person name="Gao J."/>
            <person name="Sun J."/>
        </authorList>
    </citation>
    <scope>NUCLEOTIDE SEQUENCE [LARGE SCALE GENOMIC DNA]</scope>
    <source>
        <strain evidence="5 6">CCNWXJ 40-4</strain>
    </source>
</reference>
<dbReference type="InterPro" id="IPR018114">
    <property type="entry name" value="TRYPSIN_HIS"/>
</dbReference>
<dbReference type="Gene3D" id="3.40.50.1820">
    <property type="entry name" value="alpha/beta hydrolase"/>
    <property type="match status" value="1"/>
</dbReference>
<dbReference type="SUPFAM" id="SSF50494">
    <property type="entry name" value="Trypsin-like serine proteases"/>
    <property type="match status" value="1"/>
</dbReference>
<accession>A0A6G4WL96</accession>
<keyword evidence="2" id="KW-0720">Serine protease</keyword>
<dbReference type="InterPro" id="IPR043504">
    <property type="entry name" value="Peptidase_S1_PA_chymotrypsin"/>
</dbReference>
<dbReference type="SUPFAM" id="SSF53474">
    <property type="entry name" value="alpha/beta-Hydrolases"/>
    <property type="match status" value="1"/>
</dbReference>
<dbReference type="GO" id="GO:0006508">
    <property type="term" value="P:proteolysis"/>
    <property type="evidence" value="ECO:0007669"/>
    <property type="project" value="UniProtKB-KW"/>
</dbReference>
<dbReference type="InterPro" id="IPR002925">
    <property type="entry name" value="Dienelactn_hydro"/>
</dbReference>
<gene>
    <name evidence="5" type="ORF">G6N73_27655</name>
</gene>
<dbReference type="InterPro" id="IPR029058">
    <property type="entry name" value="AB_hydrolase_fold"/>
</dbReference>
<evidence type="ECO:0000313" key="5">
    <source>
        <dbReference type="EMBL" id="NGO54847.1"/>
    </source>
</evidence>
<dbReference type="InterPro" id="IPR051333">
    <property type="entry name" value="CLIP_Serine_Protease"/>
</dbReference>
<dbReference type="InterPro" id="IPR033116">
    <property type="entry name" value="TRYPSIN_SER"/>
</dbReference>
<evidence type="ECO:0000259" key="4">
    <source>
        <dbReference type="PROSITE" id="PS50240"/>
    </source>
</evidence>
<feature type="domain" description="Peptidase S1" evidence="4">
    <location>
        <begin position="174"/>
        <end position="426"/>
    </location>
</feature>
<keyword evidence="2" id="KW-0645">Protease</keyword>
<keyword evidence="2" id="KW-0378">Hydrolase</keyword>
<evidence type="ECO:0000256" key="2">
    <source>
        <dbReference type="RuleBase" id="RU363034"/>
    </source>
</evidence>
<dbReference type="Gene3D" id="2.40.10.10">
    <property type="entry name" value="Trypsin-like serine proteases"/>
    <property type="match status" value="1"/>
</dbReference>
<dbReference type="SMART" id="SM00020">
    <property type="entry name" value="Tryp_SPc"/>
    <property type="match status" value="1"/>
</dbReference>
<evidence type="ECO:0000256" key="3">
    <source>
        <dbReference type="SAM" id="MobiDB-lite"/>
    </source>
</evidence>
<dbReference type="PROSITE" id="PS00134">
    <property type="entry name" value="TRYPSIN_HIS"/>
    <property type="match status" value="1"/>
</dbReference>
<dbReference type="PRINTS" id="PR00722">
    <property type="entry name" value="CHYMOTRYPSIN"/>
</dbReference>
<sequence>MKGLDPAAAARTIHNALEAIGAAERPVVIIGYSMGGKLALDAQLADQQMISGAALVYGSGYETIPDAALKSLTRPLLVVTGSKDSGSVSAQEALQDRMNAFGHLIEAYVYPGADHAYAQSLFNGGKNFDMKATMATREVIEDFVMQTADSAREEAFAGAERPANLPKDLPSQEVTGSHGSGPPFAVELLLKRRSGGNEKSCSGVVLSKHWVMTAGHCVRGAPVHDDKKDRVKVRAGANATSDSANVFVGGGSYYIHPEYSGSNRDLGDDFALIRLYDAGMSSFTPAKIMGESSGAYLTSEIGRGIGHAWIAGYGQGSGPGGVKSCNTGTGGVSRTGNFKIQPNWPNGIGQIPTRWSPGSPFINEIRLKFGHHTPCDGDSGGPIYFQYDGQDVVAGLQAGTVNDFLTKRHKGPSIRRRLDWIIAKSKEKGVPLKCTPGFSNVGPDWWSCTESNVAGLDIRKVTSRDVV</sequence>
<proteinExistence type="predicted"/>
<dbReference type="InterPro" id="IPR009003">
    <property type="entry name" value="Peptidase_S1_PA"/>
</dbReference>
<dbReference type="InterPro" id="IPR001314">
    <property type="entry name" value="Peptidase_S1A"/>
</dbReference>
<dbReference type="Proteomes" id="UP001642900">
    <property type="component" value="Unassembled WGS sequence"/>
</dbReference>
<evidence type="ECO:0000256" key="1">
    <source>
        <dbReference type="ARBA" id="ARBA00023157"/>
    </source>
</evidence>